<feature type="transmembrane region" description="Helical" evidence="1">
    <location>
        <begin position="210"/>
        <end position="230"/>
    </location>
</feature>
<keyword evidence="1" id="KW-1133">Transmembrane helix</keyword>
<feature type="transmembrane region" description="Helical" evidence="1">
    <location>
        <begin position="66"/>
        <end position="88"/>
    </location>
</feature>
<dbReference type="InterPro" id="IPR006938">
    <property type="entry name" value="DUF624"/>
</dbReference>
<dbReference type="AlphaFoldDB" id="A0A2S5GBU9"/>
<keyword evidence="3" id="KW-1185">Reference proteome</keyword>
<accession>A0A2S5GBU9</accession>
<dbReference type="OrthoDB" id="2182676at2"/>
<dbReference type="Proteomes" id="UP000239047">
    <property type="component" value="Unassembled WGS sequence"/>
</dbReference>
<feature type="transmembrane region" description="Helical" evidence="1">
    <location>
        <begin position="114"/>
        <end position="133"/>
    </location>
</feature>
<dbReference type="EMBL" id="PREZ01000004">
    <property type="protein sequence ID" value="PPA70469.1"/>
    <property type="molecule type" value="Genomic_DNA"/>
</dbReference>
<organism evidence="2 3">
    <name type="scientific">Jeotgalibacillus proteolyticus</name>
    <dbReference type="NCBI Taxonomy" id="2082395"/>
    <lineage>
        <taxon>Bacteria</taxon>
        <taxon>Bacillati</taxon>
        <taxon>Bacillota</taxon>
        <taxon>Bacilli</taxon>
        <taxon>Bacillales</taxon>
        <taxon>Caryophanaceae</taxon>
        <taxon>Jeotgalibacillus</taxon>
    </lineage>
</organism>
<evidence type="ECO:0000313" key="3">
    <source>
        <dbReference type="Proteomes" id="UP000239047"/>
    </source>
</evidence>
<gene>
    <name evidence="2" type="ORF">C4B60_12935</name>
</gene>
<protein>
    <recommendedName>
        <fullName evidence="4">DUF624 domain-containing protein</fullName>
    </recommendedName>
</protein>
<proteinExistence type="predicted"/>
<sequence length="246" mass="28713">MLRSHLRRYGHLFHYVSILIRPSCLGLRMYGSSDIERVRDMFNRLGSFFTEASLWIWKIMQLNLIWLAHILLGGVILGLFPATVSMFATTRKWLTGGLDSPILKDYHRYYRENFWKANGLGWIYVSLGAFLLFDLHLVTQITGMIALVSTMLLLFLLLIYVFSFLYLFPYYVHFSQSFKQYLIQPFIITVISFKQNILVAIGLIMVGSLIYQMPGLIPFVPGVMPAYWVMKVSMNRYKEMQLTHSH</sequence>
<evidence type="ECO:0000313" key="2">
    <source>
        <dbReference type="EMBL" id="PPA70469.1"/>
    </source>
</evidence>
<reference evidence="2 3" key="1">
    <citation type="submission" date="2018-02" db="EMBL/GenBank/DDBJ databases">
        <title>Jeotgalibacillus proteolyticum sp. nov. a protease producing bacterium isolated from ocean sediments of Laizhou Bay.</title>
        <authorList>
            <person name="Li Y."/>
        </authorList>
    </citation>
    <scope>NUCLEOTIDE SEQUENCE [LARGE SCALE GENOMIC DNA]</scope>
    <source>
        <strain evidence="2 3">22-7</strain>
    </source>
</reference>
<evidence type="ECO:0000256" key="1">
    <source>
        <dbReference type="SAM" id="Phobius"/>
    </source>
</evidence>
<keyword evidence="1" id="KW-0472">Membrane</keyword>
<name>A0A2S5GBU9_9BACL</name>
<evidence type="ECO:0008006" key="4">
    <source>
        <dbReference type="Google" id="ProtNLM"/>
    </source>
</evidence>
<feature type="transmembrane region" description="Helical" evidence="1">
    <location>
        <begin position="145"/>
        <end position="169"/>
    </location>
</feature>
<comment type="caution">
    <text evidence="2">The sequence shown here is derived from an EMBL/GenBank/DDBJ whole genome shotgun (WGS) entry which is preliminary data.</text>
</comment>
<dbReference type="Pfam" id="PF04854">
    <property type="entry name" value="DUF624"/>
    <property type="match status" value="1"/>
</dbReference>
<feature type="transmembrane region" description="Helical" evidence="1">
    <location>
        <begin position="181"/>
        <end position="204"/>
    </location>
</feature>
<keyword evidence="1" id="KW-0812">Transmembrane</keyword>